<dbReference type="AlphaFoldDB" id="A0A9K3LAJ4"/>
<evidence type="ECO:0000313" key="2">
    <source>
        <dbReference type="Proteomes" id="UP000693970"/>
    </source>
</evidence>
<organism evidence="1 2">
    <name type="scientific">Nitzschia inconspicua</name>
    <dbReference type="NCBI Taxonomy" id="303405"/>
    <lineage>
        <taxon>Eukaryota</taxon>
        <taxon>Sar</taxon>
        <taxon>Stramenopiles</taxon>
        <taxon>Ochrophyta</taxon>
        <taxon>Bacillariophyta</taxon>
        <taxon>Bacillariophyceae</taxon>
        <taxon>Bacillariophycidae</taxon>
        <taxon>Bacillariales</taxon>
        <taxon>Bacillariaceae</taxon>
        <taxon>Nitzschia</taxon>
    </lineage>
</organism>
<dbReference type="OrthoDB" id="57380at2759"/>
<reference evidence="1" key="1">
    <citation type="journal article" date="2021" name="Sci. Rep.">
        <title>Diploid genomic architecture of Nitzschia inconspicua, an elite biomass production diatom.</title>
        <authorList>
            <person name="Oliver A."/>
            <person name="Podell S."/>
            <person name="Pinowska A."/>
            <person name="Traller J.C."/>
            <person name="Smith S.R."/>
            <person name="McClure R."/>
            <person name="Beliaev A."/>
            <person name="Bohutskyi P."/>
            <person name="Hill E.A."/>
            <person name="Rabines A."/>
            <person name="Zheng H."/>
            <person name="Allen L.Z."/>
            <person name="Kuo A."/>
            <person name="Grigoriev I.V."/>
            <person name="Allen A.E."/>
            <person name="Hazlebeck D."/>
            <person name="Allen E.E."/>
        </authorList>
    </citation>
    <scope>NUCLEOTIDE SEQUENCE</scope>
    <source>
        <strain evidence="1">Hildebrandi</strain>
    </source>
</reference>
<protein>
    <submittedName>
        <fullName evidence="1">Uncharacterized protein</fullName>
    </submittedName>
</protein>
<evidence type="ECO:0000313" key="1">
    <source>
        <dbReference type="EMBL" id="KAG7358433.1"/>
    </source>
</evidence>
<name>A0A9K3LAJ4_9STRA</name>
<dbReference type="EMBL" id="JAGRRH010000014">
    <property type="protein sequence ID" value="KAG7358433.1"/>
    <property type="molecule type" value="Genomic_DNA"/>
</dbReference>
<comment type="caution">
    <text evidence="1">The sequence shown here is derived from an EMBL/GenBank/DDBJ whole genome shotgun (WGS) entry which is preliminary data.</text>
</comment>
<keyword evidence="2" id="KW-1185">Reference proteome</keyword>
<accession>A0A9K3LAJ4</accession>
<sequence length="147" mass="16837">MMNIACITSYAEMERNLKNSIAFAKFGANTTDWTQACDVGSGFRTKKSKSRTTIAESCDEAFMTTFTRILESHYIHEAIVECVATAPRVHSHAWNQEKVQAAFIEVVFLDCVTKTCPDIFQMMSKCGVDFEKNRLRSMNRQMWQQSR</sequence>
<dbReference type="Proteomes" id="UP000693970">
    <property type="component" value="Unassembled WGS sequence"/>
</dbReference>
<reference evidence="1" key="2">
    <citation type="submission" date="2021-04" db="EMBL/GenBank/DDBJ databases">
        <authorList>
            <person name="Podell S."/>
        </authorList>
    </citation>
    <scope>NUCLEOTIDE SEQUENCE</scope>
    <source>
        <strain evidence="1">Hildebrandi</strain>
    </source>
</reference>
<gene>
    <name evidence="1" type="ORF">IV203_015021</name>
</gene>
<proteinExistence type="predicted"/>